<keyword evidence="3" id="KW-0597">Phosphoprotein</keyword>
<dbReference type="GO" id="GO:0004673">
    <property type="term" value="F:protein histidine kinase activity"/>
    <property type="evidence" value="ECO:0007669"/>
    <property type="project" value="UniProtKB-EC"/>
</dbReference>
<keyword evidence="10" id="KW-1185">Reference proteome</keyword>
<feature type="region of interest" description="Disordered" evidence="6">
    <location>
        <begin position="565"/>
        <end position="614"/>
    </location>
</feature>
<comment type="caution">
    <text evidence="9">The sequence shown here is derived from an EMBL/GenBank/DDBJ whole genome shotgun (WGS) entry which is preliminary data.</text>
</comment>
<dbReference type="SMART" id="SM00387">
    <property type="entry name" value="HATPase_c"/>
    <property type="match status" value="1"/>
</dbReference>
<proteinExistence type="predicted"/>
<comment type="catalytic activity">
    <reaction evidence="1">
        <text>ATP + protein L-histidine = ADP + protein N-phospho-L-histidine.</text>
        <dbReference type="EC" id="2.7.13.3"/>
    </reaction>
</comment>
<name>A0ABD5QQ27_9EURY</name>
<dbReference type="InterPro" id="IPR036097">
    <property type="entry name" value="HisK_dim/P_sf"/>
</dbReference>
<dbReference type="Gene3D" id="3.30.450.20">
    <property type="entry name" value="PAS domain"/>
    <property type="match status" value="1"/>
</dbReference>
<dbReference type="InterPro" id="IPR004358">
    <property type="entry name" value="Sig_transdc_His_kin-like_C"/>
</dbReference>
<evidence type="ECO:0000259" key="8">
    <source>
        <dbReference type="PROSITE" id="PS50109"/>
    </source>
</evidence>
<feature type="domain" description="Histidine kinase" evidence="8">
    <location>
        <begin position="357"/>
        <end position="565"/>
    </location>
</feature>
<protein>
    <recommendedName>
        <fullName evidence="2">histidine kinase</fullName>
        <ecNumber evidence="2">2.7.13.3</ecNumber>
    </recommendedName>
</protein>
<keyword evidence="4" id="KW-0808">Transferase</keyword>
<dbReference type="SUPFAM" id="SSF55874">
    <property type="entry name" value="ATPase domain of HSP90 chaperone/DNA topoisomerase II/histidine kinase"/>
    <property type="match status" value="1"/>
</dbReference>
<keyword evidence="9" id="KW-0067">ATP-binding</keyword>
<evidence type="ECO:0000256" key="3">
    <source>
        <dbReference type="ARBA" id="ARBA00022553"/>
    </source>
</evidence>
<reference evidence="9 10" key="1">
    <citation type="journal article" date="2019" name="Int. J. Syst. Evol. Microbiol.">
        <title>The Global Catalogue of Microorganisms (GCM) 10K type strain sequencing project: providing services to taxonomists for standard genome sequencing and annotation.</title>
        <authorList>
            <consortium name="The Broad Institute Genomics Platform"/>
            <consortium name="The Broad Institute Genome Sequencing Center for Infectious Disease"/>
            <person name="Wu L."/>
            <person name="Ma J."/>
        </authorList>
    </citation>
    <scope>NUCLEOTIDE SEQUENCE [LARGE SCALE GENOMIC DNA]</scope>
    <source>
        <strain evidence="9 10">CGMCC 1.16026</strain>
    </source>
</reference>
<dbReference type="InterPro" id="IPR005467">
    <property type="entry name" value="His_kinase_dom"/>
</dbReference>
<keyword evidence="7" id="KW-1133">Transmembrane helix</keyword>
<dbReference type="PROSITE" id="PS50109">
    <property type="entry name" value="HIS_KIN"/>
    <property type="match status" value="1"/>
</dbReference>
<dbReference type="EC" id="2.7.13.3" evidence="2"/>
<organism evidence="9 10">
    <name type="scientific">Halorubrum glutamatedens</name>
    <dbReference type="NCBI Taxonomy" id="2707018"/>
    <lineage>
        <taxon>Archaea</taxon>
        <taxon>Methanobacteriati</taxon>
        <taxon>Methanobacteriota</taxon>
        <taxon>Stenosarchaea group</taxon>
        <taxon>Halobacteria</taxon>
        <taxon>Halobacteriales</taxon>
        <taxon>Haloferacaceae</taxon>
        <taxon>Halorubrum</taxon>
    </lineage>
</organism>
<dbReference type="PANTHER" id="PTHR43047">
    <property type="entry name" value="TWO-COMPONENT HISTIDINE PROTEIN KINASE"/>
    <property type="match status" value="1"/>
</dbReference>
<feature type="transmembrane region" description="Helical" evidence="7">
    <location>
        <begin position="6"/>
        <end position="26"/>
    </location>
</feature>
<gene>
    <name evidence="9" type="ORF">ACFPJA_06020</name>
</gene>
<dbReference type="InterPro" id="IPR031621">
    <property type="entry name" value="HisKA_7TM"/>
</dbReference>
<evidence type="ECO:0000256" key="2">
    <source>
        <dbReference type="ARBA" id="ARBA00012438"/>
    </source>
</evidence>
<dbReference type="InterPro" id="IPR036890">
    <property type="entry name" value="HATPase_C_sf"/>
</dbReference>
<dbReference type="InterPro" id="IPR003594">
    <property type="entry name" value="HATPase_dom"/>
</dbReference>
<dbReference type="Pfam" id="PF16927">
    <property type="entry name" value="HisKA_7TM"/>
    <property type="match status" value="1"/>
</dbReference>
<feature type="transmembrane region" description="Helical" evidence="7">
    <location>
        <begin position="175"/>
        <end position="192"/>
    </location>
</feature>
<evidence type="ECO:0000256" key="1">
    <source>
        <dbReference type="ARBA" id="ARBA00000085"/>
    </source>
</evidence>
<evidence type="ECO:0000313" key="9">
    <source>
        <dbReference type="EMBL" id="MFC5134275.1"/>
    </source>
</evidence>
<feature type="transmembrane region" description="Helical" evidence="7">
    <location>
        <begin position="64"/>
        <end position="85"/>
    </location>
</feature>
<keyword evidence="7" id="KW-0812">Transmembrane</keyword>
<feature type="transmembrane region" description="Helical" evidence="7">
    <location>
        <begin position="38"/>
        <end position="58"/>
    </location>
</feature>
<feature type="transmembrane region" description="Helical" evidence="7">
    <location>
        <begin position="97"/>
        <end position="115"/>
    </location>
</feature>
<dbReference type="PRINTS" id="PR00344">
    <property type="entry name" value="BCTRLSENSOR"/>
</dbReference>
<evidence type="ECO:0000256" key="4">
    <source>
        <dbReference type="ARBA" id="ARBA00022679"/>
    </source>
</evidence>
<dbReference type="CDD" id="cd00082">
    <property type="entry name" value="HisKA"/>
    <property type="match status" value="1"/>
</dbReference>
<dbReference type="GO" id="GO:0005524">
    <property type="term" value="F:ATP binding"/>
    <property type="evidence" value="ECO:0007669"/>
    <property type="project" value="UniProtKB-KW"/>
</dbReference>
<dbReference type="EMBL" id="JBHSKV010000008">
    <property type="protein sequence ID" value="MFC5134275.1"/>
    <property type="molecule type" value="Genomic_DNA"/>
</dbReference>
<accession>A0ABD5QQ27</accession>
<dbReference type="RefSeq" id="WP_122105384.1">
    <property type="nucleotide sequence ID" value="NZ_JBHSKV010000008.1"/>
</dbReference>
<dbReference type="SMART" id="SM00388">
    <property type="entry name" value="HisKA"/>
    <property type="match status" value="1"/>
</dbReference>
<dbReference type="Proteomes" id="UP001596145">
    <property type="component" value="Unassembled WGS sequence"/>
</dbReference>
<dbReference type="Gene3D" id="3.30.565.10">
    <property type="entry name" value="Histidine kinase-like ATPase, C-terminal domain"/>
    <property type="match status" value="1"/>
</dbReference>
<feature type="transmembrane region" description="Helical" evidence="7">
    <location>
        <begin position="142"/>
        <end position="163"/>
    </location>
</feature>
<evidence type="ECO:0000256" key="7">
    <source>
        <dbReference type="SAM" id="Phobius"/>
    </source>
</evidence>
<keyword evidence="5" id="KW-0418">Kinase</keyword>
<evidence type="ECO:0000256" key="5">
    <source>
        <dbReference type="ARBA" id="ARBA00022777"/>
    </source>
</evidence>
<evidence type="ECO:0000256" key="6">
    <source>
        <dbReference type="SAM" id="MobiDB-lite"/>
    </source>
</evidence>
<dbReference type="Pfam" id="PF02518">
    <property type="entry name" value="HATPase_c"/>
    <property type="match status" value="1"/>
</dbReference>
<dbReference type="PANTHER" id="PTHR43047:SF72">
    <property type="entry name" value="OSMOSENSING HISTIDINE PROTEIN KINASE SLN1"/>
    <property type="match status" value="1"/>
</dbReference>
<keyword evidence="7" id="KW-0472">Membrane</keyword>
<sequence length="614" mass="67319">MDWVLLSHVAVFAVSALACVASLPRVRRIRHADTRRGLAGLLLSVAVWSVGYVGYLLAPTAAGSTAWYTVGFVFAFVAVGAWLYFCAAYTGRPPRQAPYRNVALAVFGLLTALKITNPLHELYFTTAWTTEPFTHLEIRHQVLYWLVLGLSYVVIGVGFFMLLERFHYTGADSRPLVVLVALTGIPAVATVFGDRVEWLLPLMYEPPGVAIFAVGTLFVYHDRLETIRLTGTSDKPAIYLDREDRVLDYNVSARRILPSLEESVGEPIGFVNASIAERLDGGGVCTLEHAGDSREGDSREGGTRDEGVRFYEVTSTPFTAGDVPTGRLVTITDVTDREAYRRRLEVRTEQLETLNRVVRHDIRNDMAVILGWMETFRGRVDDDLEAVLDRVLRKGNDVVELTETVRDFTDALSEEGTVDLRPVDLRWSVESELEAVRETFPEATFRLVDDAGTAHVRANGMISSVLRNLLENAVRHNDEGIPEVTVAIEGRGETVRLEVRDNGPGVPDERKEAVFGKGEKGLDSPGTGIGLYLVHVLVRQFGGDVWIEDNEPKGATFVVELQRADLTGSEDESSEDDPAADDEDGGAAEDGGGAGDGGDDAPGDPSSRDRDPNL</sequence>
<evidence type="ECO:0000313" key="10">
    <source>
        <dbReference type="Proteomes" id="UP001596145"/>
    </source>
</evidence>
<dbReference type="SUPFAM" id="SSF47384">
    <property type="entry name" value="Homodimeric domain of signal transducing histidine kinase"/>
    <property type="match status" value="1"/>
</dbReference>
<keyword evidence="9" id="KW-0547">Nucleotide-binding</keyword>
<dbReference type="InterPro" id="IPR003661">
    <property type="entry name" value="HisK_dim/P_dom"/>
</dbReference>
<dbReference type="AlphaFoldDB" id="A0ABD5QQ27"/>
<feature type="compositionally biased region" description="Acidic residues" evidence="6">
    <location>
        <begin position="568"/>
        <end position="587"/>
    </location>
</feature>